<protein>
    <submittedName>
        <fullName evidence="1">Uncharacterized protein</fullName>
    </submittedName>
</protein>
<evidence type="ECO:0000313" key="1">
    <source>
        <dbReference type="EMBL" id="MEQ2306527.1"/>
    </source>
</evidence>
<dbReference type="Proteomes" id="UP001469553">
    <property type="component" value="Unassembled WGS sequence"/>
</dbReference>
<dbReference type="EMBL" id="JAHRIP010066339">
    <property type="protein sequence ID" value="MEQ2306527.1"/>
    <property type="molecule type" value="Genomic_DNA"/>
</dbReference>
<evidence type="ECO:0000313" key="2">
    <source>
        <dbReference type="Proteomes" id="UP001469553"/>
    </source>
</evidence>
<sequence>MNREDQRMETRPLLLLLGRMPGWRRNLTFCLQRMHEEGKPHENGLGELLNHVAYKAPQREVSRCGD</sequence>
<accession>A0ABV0ZL86</accession>
<organism evidence="1 2">
    <name type="scientific">Ameca splendens</name>
    <dbReference type="NCBI Taxonomy" id="208324"/>
    <lineage>
        <taxon>Eukaryota</taxon>
        <taxon>Metazoa</taxon>
        <taxon>Chordata</taxon>
        <taxon>Craniata</taxon>
        <taxon>Vertebrata</taxon>
        <taxon>Euteleostomi</taxon>
        <taxon>Actinopterygii</taxon>
        <taxon>Neopterygii</taxon>
        <taxon>Teleostei</taxon>
        <taxon>Neoteleostei</taxon>
        <taxon>Acanthomorphata</taxon>
        <taxon>Ovalentaria</taxon>
        <taxon>Atherinomorphae</taxon>
        <taxon>Cyprinodontiformes</taxon>
        <taxon>Goodeidae</taxon>
        <taxon>Ameca</taxon>
    </lineage>
</organism>
<gene>
    <name evidence="1" type="ORF">AMECASPLE_009179</name>
</gene>
<reference evidence="1 2" key="1">
    <citation type="submission" date="2021-06" db="EMBL/GenBank/DDBJ databases">
        <authorList>
            <person name="Palmer J.M."/>
        </authorList>
    </citation>
    <scope>NUCLEOTIDE SEQUENCE [LARGE SCALE GENOMIC DNA]</scope>
    <source>
        <strain evidence="1 2">AS_MEX2019</strain>
        <tissue evidence="1">Muscle</tissue>
    </source>
</reference>
<name>A0ABV0ZL86_9TELE</name>
<proteinExistence type="predicted"/>
<comment type="caution">
    <text evidence="1">The sequence shown here is derived from an EMBL/GenBank/DDBJ whole genome shotgun (WGS) entry which is preliminary data.</text>
</comment>
<keyword evidence="2" id="KW-1185">Reference proteome</keyword>